<name>A0A8X6UKU1_NEPPI</name>
<evidence type="ECO:0000256" key="1">
    <source>
        <dbReference type="SAM" id="MobiDB-lite"/>
    </source>
</evidence>
<feature type="region of interest" description="Disordered" evidence="1">
    <location>
        <begin position="1"/>
        <end position="22"/>
    </location>
</feature>
<comment type="caution">
    <text evidence="2">The sequence shown here is derived from an EMBL/GenBank/DDBJ whole genome shotgun (WGS) entry which is preliminary data.</text>
</comment>
<sequence>MTPLKPNLRGPTGTSNDDLGVGCGRTSYILSINLGESPQESSRLSSVVLESVTRVLSDPEINNQSLSNRSNYKEDSNESPPDLQSALSLGS</sequence>
<dbReference type="AlphaFoldDB" id="A0A8X6UKU1"/>
<dbReference type="EMBL" id="BMAW01128667">
    <property type="protein sequence ID" value="GFU26887.1"/>
    <property type="molecule type" value="Genomic_DNA"/>
</dbReference>
<feature type="region of interest" description="Disordered" evidence="1">
    <location>
        <begin position="55"/>
        <end position="91"/>
    </location>
</feature>
<proteinExistence type="predicted"/>
<evidence type="ECO:0000313" key="2">
    <source>
        <dbReference type="EMBL" id="GFU26887.1"/>
    </source>
</evidence>
<organism evidence="2 3">
    <name type="scientific">Nephila pilipes</name>
    <name type="common">Giant wood spider</name>
    <name type="synonym">Nephila maculata</name>
    <dbReference type="NCBI Taxonomy" id="299642"/>
    <lineage>
        <taxon>Eukaryota</taxon>
        <taxon>Metazoa</taxon>
        <taxon>Ecdysozoa</taxon>
        <taxon>Arthropoda</taxon>
        <taxon>Chelicerata</taxon>
        <taxon>Arachnida</taxon>
        <taxon>Araneae</taxon>
        <taxon>Araneomorphae</taxon>
        <taxon>Entelegynae</taxon>
        <taxon>Araneoidea</taxon>
        <taxon>Nephilidae</taxon>
        <taxon>Nephila</taxon>
    </lineage>
</organism>
<dbReference type="Proteomes" id="UP000887013">
    <property type="component" value="Unassembled WGS sequence"/>
</dbReference>
<protein>
    <submittedName>
        <fullName evidence="2">Uncharacterized protein</fullName>
    </submittedName>
</protein>
<evidence type="ECO:0000313" key="3">
    <source>
        <dbReference type="Proteomes" id="UP000887013"/>
    </source>
</evidence>
<feature type="compositionally biased region" description="Polar residues" evidence="1">
    <location>
        <begin position="60"/>
        <end position="70"/>
    </location>
</feature>
<keyword evidence="3" id="KW-1185">Reference proteome</keyword>
<gene>
    <name evidence="2" type="ORF">NPIL_316631</name>
</gene>
<reference evidence="2" key="1">
    <citation type="submission" date="2020-08" db="EMBL/GenBank/DDBJ databases">
        <title>Multicomponent nature underlies the extraordinary mechanical properties of spider dragline silk.</title>
        <authorList>
            <person name="Kono N."/>
            <person name="Nakamura H."/>
            <person name="Mori M."/>
            <person name="Yoshida Y."/>
            <person name="Ohtoshi R."/>
            <person name="Malay A.D."/>
            <person name="Moran D.A.P."/>
            <person name="Tomita M."/>
            <person name="Numata K."/>
            <person name="Arakawa K."/>
        </authorList>
    </citation>
    <scope>NUCLEOTIDE SEQUENCE</scope>
</reference>
<accession>A0A8X6UKU1</accession>